<feature type="domain" description="Guanylate cyclase" evidence="3">
    <location>
        <begin position="20"/>
        <end position="149"/>
    </location>
</feature>
<dbReference type="EMBL" id="BOOK01000008">
    <property type="protein sequence ID" value="GIH99461.1"/>
    <property type="molecule type" value="Genomic_DNA"/>
</dbReference>
<dbReference type="SUPFAM" id="SSF48452">
    <property type="entry name" value="TPR-like"/>
    <property type="match status" value="1"/>
</dbReference>
<dbReference type="InterPro" id="IPR011990">
    <property type="entry name" value="TPR-like_helical_dom_sf"/>
</dbReference>
<dbReference type="AlphaFoldDB" id="A0A8J3SRZ6"/>
<dbReference type="Proteomes" id="UP000634476">
    <property type="component" value="Unassembled WGS sequence"/>
</dbReference>
<dbReference type="Pfam" id="PF13191">
    <property type="entry name" value="AAA_16"/>
    <property type="match status" value="1"/>
</dbReference>
<dbReference type="Gene3D" id="3.40.50.300">
    <property type="entry name" value="P-loop containing nucleotide triphosphate hydrolases"/>
    <property type="match status" value="1"/>
</dbReference>
<dbReference type="InterPro" id="IPR027417">
    <property type="entry name" value="P-loop_NTPase"/>
</dbReference>
<dbReference type="GO" id="GO:0009190">
    <property type="term" value="P:cyclic nucleotide biosynthetic process"/>
    <property type="evidence" value="ECO:0007669"/>
    <property type="project" value="InterPro"/>
</dbReference>
<evidence type="ECO:0000313" key="4">
    <source>
        <dbReference type="EMBL" id="GIH99461.1"/>
    </source>
</evidence>
<dbReference type="CDD" id="cd07302">
    <property type="entry name" value="CHD"/>
    <property type="match status" value="1"/>
</dbReference>
<dbReference type="InterPro" id="IPR041664">
    <property type="entry name" value="AAA_16"/>
</dbReference>
<dbReference type="PROSITE" id="PS50125">
    <property type="entry name" value="GUANYLATE_CYCLASE_2"/>
    <property type="match status" value="1"/>
</dbReference>
<keyword evidence="2" id="KW-0067">ATP-binding</keyword>
<reference evidence="4" key="1">
    <citation type="submission" date="2021-01" db="EMBL/GenBank/DDBJ databases">
        <title>Whole genome shotgun sequence of Planobispora takensis NBRC 109077.</title>
        <authorList>
            <person name="Komaki H."/>
            <person name="Tamura T."/>
        </authorList>
    </citation>
    <scope>NUCLEOTIDE SEQUENCE</scope>
    <source>
        <strain evidence="4">NBRC 109077</strain>
    </source>
</reference>
<evidence type="ECO:0000313" key="5">
    <source>
        <dbReference type="Proteomes" id="UP000634476"/>
    </source>
</evidence>
<dbReference type="InterPro" id="IPR029787">
    <property type="entry name" value="Nucleotide_cyclase"/>
</dbReference>
<comment type="caution">
    <text evidence="4">The sequence shown here is derived from an EMBL/GenBank/DDBJ whole genome shotgun (WGS) entry which is preliminary data.</text>
</comment>
<evidence type="ECO:0000256" key="1">
    <source>
        <dbReference type="ARBA" id="ARBA00022741"/>
    </source>
</evidence>
<dbReference type="InterPro" id="IPR001054">
    <property type="entry name" value="A/G_cyclase"/>
</dbReference>
<dbReference type="GO" id="GO:0035556">
    <property type="term" value="P:intracellular signal transduction"/>
    <property type="evidence" value="ECO:0007669"/>
    <property type="project" value="InterPro"/>
</dbReference>
<name>A0A8J3SRZ6_9ACTN</name>
<dbReference type="SUPFAM" id="SSF52540">
    <property type="entry name" value="P-loop containing nucleoside triphosphate hydrolases"/>
    <property type="match status" value="1"/>
</dbReference>
<dbReference type="GO" id="GO:0005524">
    <property type="term" value="F:ATP binding"/>
    <property type="evidence" value="ECO:0007669"/>
    <property type="project" value="UniProtKB-KW"/>
</dbReference>
<keyword evidence="5" id="KW-1185">Reference proteome</keyword>
<organism evidence="4 5">
    <name type="scientific">Planobispora takensis</name>
    <dbReference type="NCBI Taxonomy" id="1367882"/>
    <lineage>
        <taxon>Bacteria</taxon>
        <taxon>Bacillati</taxon>
        <taxon>Actinomycetota</taxon>
        <taxon>Actinomycetes</taxon>
        <taxon>Streptosporangiales</taxon>
        <taxon>Streptosporangiaceae</taxon>
        <taxon>Planobispora</taxon>
    </lineage>
</organism>
<sequence length="1024" mass="108578">MCGTPVGSGGPSREARKTVTSLFIDIVGSTELAERLDPEPLRELLDRYFAACVSAVGEYGGEVEKFIGDAVMAVFGASVTREDDAVRAVRAAAGALGALGALNADVTASHGVRLEARCGLCTGEVMVITAPDGGFRVVGDAVNTASRLQGAARPGEILIGERTAAVVRGHVGVEPVPRMRLKGKAAAVPAWRVTDPAAGERDGPGTPGAPLVGRDDELHELGHGLRRVRDRGQVCLVTVLGAPGIGKTRLVGEFLATLADGAAVVLRGRCSAYGRGVTYAPLAGMLHENWAGLAGPVSSGSEAGARAVRTLEAVMAAGEPAGVEEISWAVRYLLEELGGERPVIMVWDDLHRAEETLLDLIDDIATWLLDVPVLLLCVARTELLEIRPAWGGGKPCASTLELGPLTREESARLVGELAAHAEVQSHEHRDARERIAVECEGNPLFAELMLDLFADTAPGPVGTAPVSIGTAPGARIPPTVHALLSARLDQLPDDERRLVEMAAVAGRDFSHDTLRAMAGDEGADVAAPEVVNRLLRRRIVQRVDRENLRFRQSLLRDTAYAQTPKAHRRRRHLFLARGLGRDGEGRLAFACHVEAACHLQRDLLPGDTRLPDLAPHAAGVLIEEGERALRRKDLPAAAALLERGRALLGAGDPRRLAVALHICDAWLGMQDAERCLAVLAAEESAGGDGRRTRITCAIQRCVVALRLGLAPPEAVRADADRLAAELREEADDDLIWCRYHQLRAYLHLTGESAGADASLRHALARARAMRDRYEEDRLLCAICEVAKWTPGRLGEGLELCAALSARFAANRALLVPVLVTRAYLTALAGRIGDARRTLGAAREHAGDLHLDLADAAVLEMSGVVESLAGAHDRAEELFRRAAAALRAAPRAPDADTAEAAAARELFHRGRTGEAAAALDRLVRRAAGPGLRTRIAVASLRGRIASAYGRHDEAVAMVAEARELSGPVDDPCLAGDVLFDAAVVLRAAGRSGESADAARRAAGRYAAKGATLLVSRVERWVDGGA</sequence>
<dbReference type="Pfam" id="PF00211">
    <property type="entry name" value="Guanylate_cyc"/>
    <property type="match status" value="1"/>
</dbReference>
<dbReference type="PANTHER" id="PTHR16305">
    <property type="entry name" value="TESTICULAR SOLUBLE ADENYLYL CYCLASE"/>
    <property type="match status" value="1"/>
</dbReference>
<proteinExistence type="predicted"/>
<dbReference type="GO" id="GO:0005737">
    <property type="term" value="C:cytoplasm"/>
    <property type="evidence" value="ECO:0007669"/>
    <property type="project" value="TreeGrafter"/>
</dbReference>
<dbReference type="SMART" id="SM00044">
    <property type="entry name" value="CYCc"/>
    <property type="match status" value="1"/>
</dbReference>
<evidence type="ECO:0000259" key="3">
    <source>
        <dbReference type="PROSITE" id="PS50125"/>
    </source>
</evidence>
<gene>
    <name evidence="4" type="primary">cyaI2</name>
    <name evidence="4" type="ORF">Pta02_14700</name>
</gene>
<protein>
    <submittedName>
        <fullName evidence="4">Guanylate cyclase</fullName>
    </submittedName>
</protein>
<dbReference type="SUPFAM" id="SSF55073">
    <property type="entry name" value="Nucleotide cyclase"/>
    <property type="match status" value="1"/>
</dbReference>
<evidence type="ECO:0000256" key="2">
    <source>
        <dbReference type="ARBA" id="ARBA00022840"/>
    </source>
</evidence>
<dbReference type="GO" id="GO:0004016">
    <property type="term" value="F:adenylate cyclase activity"/>
    <property type="evidence" value="ECO:0007669"/>
    <property type="project" value="TreeGrafter"/>
</dbReference>
<dbReference type="PANTHER" id="PTHR16305:SF28">
    <property type="entry name" value="GUANYLATE CYCLASE DOMAIN-CONTAINING PROTEIN"/>
    <property type="match status" value="1"/>
</dbReference>
<dbReference type="Gene3D" id="3.30.70.1230">
    <property type="entry name" value="Nucleotide cyclase"/>
    <property type="match status" value="1"/>
</dbReference>
<dbReference type="RefSeq" id="WP_203873917.1">
    <property type="nucleotide sequence ID" value="NZ_BOOK01000008.1"/>
</dbReference>
<accession>A0A8J3SRZ6</accession>
<keyword evidence="1" id="KW-0547">Nucleotide-binding</keyword>